<proteinExistence type="inferred from homology"/>
<dbReference type="InterPro" id="IPR044878">
    <property type="entry name" value="UbiA_sf"/>
</dbReference>
<evidence type="ECO:0000256" key="7">
    <source>
        <dbReference type="ARBA" id="ARBA00023133"/>
    </source>
</evidence>
<evidence type="ECO:0000256" key="3">
    <source>
        <dbReference type="ARBA" id="ARBA00022475"/>
    </source>
</evidence>
<dbReference type="InterPro" id="IPR000537">
    <property type="entry name" value="UbiA_prenyltransferase"/>
</dbReference>
<dbReference type="InterPro" id="IPR030470">
    <property type="entry name" value="UbiA_prenylTrfase_CS"/>
</dbReference>
<dbReference type="GO" id="GO:0048034">
    <property type="term" value="P:heme O biosynthetic process"/>
    <property type="evidence" value="ECO:0007669"/>
    <property type="project" value="UniProtKB-UniRule"/>
</dbReference>
<dbReference type="UniPathway" id="UPA00834">
    <property type="reaction ID" value="UER00712"/>
</dbReference>
<evidence type="ECO:0000256" key="5">
    <source>
        <dbReference type="ARBA" id="ARBA00022692"/>
    </source>
</evidence>
<evidence type="ECO:0000313" key="12">
    <source>
        <dbReference type="Proteomes" id="UP000184476"/>
    </source>
</evidence>
<dbReference type="PANTHER" id="PTHR43448:SF2">
    <property type="entry name" value="PROTOHEME IX FARNESYLTRANSFERASE, MITOCHONDRIAL"/>
    <property type="match status" value="1"/>
</dbReference>
<dbReference type="AlphaFoldDB" id="A0A1M4ZIH5"/>
<evidence type="ECO:0000256" key="4">
    <source>
        <dbReference type="ARBA" id="ARBA00022679"/>
    </source>
</evidence>
<dbReference type="GO" id="GO:0008495">
    <property type="term" value="F:protoheme IX farnesyltransferase activity"/>
    <property type="evidence" value="ECO:0007669"/>
    <property type="project" value="UniProtKB-UniRule"/>
</dbReference>
<dbReference type="GO" id="GO:0005886">
    <property type="term" value="C:plasma membrane"/>
    <property type="evidence" value="ECO:0007669"/>
    <property type="project" value="UniProtKB-SubCell"/>
</dbReference>
<keyword evidence="6 10" id="KW-1133">Transmembrane helix</keyword>
<comment type="subunit">
    <text evidence="10">Interacts with CtaA.</text>
</comment>
<comment type="miscellaneous">
    <text evidence="10">Carbon 2 of the heme B porphyrin ring is defined according to the Fischer nomenclature.</text>
</comment>
<comment type="catalytic activity">
    <reaction evidence="9 10">
        <text>heme b + (2E,6E)-farnesyl diphosphate + H2O = Fe(II)-heme o + diphosphate</text>
        <dbReference type="Rhea" id="RHEA:28070"/>
        <dbReference type="ChEBI" id="CHEBI:15377"/>
        <dbReference type="ChEBI" id="CHEBI:33019"/>
        <dbReference type="ChEBI" id="CHEBI:60344"/>
        <dbReference type="ChEBI" id="CHEBI:60530"/>
        <dbReference type="ChEBI" id="CHEBI:175763"/>
        <dbReference type="EC" id="2.5.1.141"/>
    </reaction>
</comment>
<name>A0A1M4ZIH5_9BACL</name>
<feature type="transmembrane region" description="Helical" evidence="10">
    <location>
        <begin position="289"/>
        <end position="311"/>
    </location>
</feature>
<dbReference type="CDD" id="cd13957">
    <property type="entry name" value="PT_UbiA_Cox10"/>
    <property type="match status" value="1"/>
</dbReference>
<feature type="transmembrane region" description="Helical" evidence="10">
    <location>
        <begin position="185"/>
        <end position="205"/>
    </location>
</feature>
<evidence type="ECO:0000256" key="2">
    <source>
        <dbReference type="ARBA" id="ARBA00004919"/>
    </source>
</evidence>
<evidence type="ECO:0000256" key="10">
    <source>
        <dbReference type="HAMAP-Rule" id="MF_00154"/>
    </source>
</evidence>
<accession>A0A1M4ZIH5</accession>
<dbReference type="EC" id="2.5.1.141" evidence="10"/>
<feature type="transmembrane region" description="Helical" evidence="10">
    <location>
        <begin position="256"/>
        <end position="277"/>
    </location>
</feature>
<keyword evidence="3 10" id="KW-1003">Cell membrane</keyword>
<comment type="pathway">
    <text evidence="2 10">Porphyrin-containing compound metabolism; heme O biosynthesis; heme O from protoheme: step 1/1.</text>
</comment>
<dbReference type="EMBL" id="FQVL01000009">
    <property type="protein sequence ID" value="SHF17843.1"/>
    <property type="molecule type" value="Genomic_DNA"/>
</dbReference>
<dbReference type="NCBIfam" id="NF003349">
    <property type="entry name" value="PRK04375.1-2"/>
    <property type="match status" value="1"/>
</dbReference>
<dbReference type="Pfam" id="PF01040">
    <property type="entry name" value="UbiA"/>
    <property type="match status" value="1"/>
</dbReference>
<evidence type="ECO:0000256" key="8">
    <source>
        <dbReference type="ARBA" id="ARBA00023136"/>
    </source>
</evidence>
<dbReference type="NCBIfam" id="NF003348">
    <property type="entry name" value="PRK04375.1-1"/>
    <property type="match status" value="1"/>
</dbReference>
<dbReference type="FunFam" id="1.10.357.140:FF:000001">
    <property type="entry name" value="Protoheme IX farnesyltransferase"/>
    <property type="match status" value="1"/>
</dbReference>
<keyword evidence="4 10" id="KW-0808">Transferase</keyword>
<comment type="subcellular location">
    <subcellularLocation>
        <location evidence="1 10">Cell membrane</location>
        <topology evidence="1 10">Multi-pass membrane protein</topology>
    </subcellularLocation>
</comment>
<gene>
    <name evidence="10" type="primary">ctaB</name>
    <name evidence="11" type="ORF">SAMN05444392_10976</name>
</gene>
<keyword evidence="12" id="KW-1185">Reference proteome</keyword>
<dbReference type="STRING" id="112248.SAMN05444392_10976"/>
<feature type="transmembrane region" description="Helical" evidence="10">
    <location>
        <begin position="234"/>
        <end position="250"/>
    </location>
</feature>
<dbReference type="NCBIfam" id="TIGR01473">
    <property type="entry name" value="cyoE_ctaB"/>
    <property type="match status" value="1"/>
</dbReference>
<feature type="transmembrane region" description="Helical" evidence="10">
    <location>
        <begin position="106"/>
        <end position="126"/>
    </location>
</feature>
<reference evidence="11 12" key="1">
    <citation type="submission" date="2016-11" db="EMBL/GenBank/DDBJ databases">
        <authorList>
            <person name="Jaros S."/>
            <person name="Januszkiewicz K."/>
            <person name="Wedrychowicz H."/>
        </authorList>
    </citation>
    <scope>NUCLEOTIDE SEQUENCE [LARGE SCALE GENOMIC DNA]</scope>
    <source>
        <strain evidence="11 12">DSM 44666</strain>
    </source>
</reference>
<dbReference type="RefSeq" id="WP_245815637.1">
    <property type="nucleotide sequence ID" value="NZ_FQVL01000009.1"/>
</dbReference>
<organism evidence="11 12">
    <name type="scientific">Seinonella peptonophila</name>
    <dbReference type="NCBI Taxonomy" id="112248"/>
    <lineage>
        <taxon>Bacteria</taxon>
        <taxon>Bacillati</taxon>
        <taxon>Bacillota</taxon>
        <taxon>Bacilli</taxon>
        <taxon>Bacillales</taxon>
        <taxon>Thermoactinomycetaceae</taxon>
        <taxon>Seinonella</taxon>
    </lineage>
</organism>
<comment type="similarity">
    <text evidence="10">Belongs to the UbiA prenyltransferase family. Protoheme IX farnesyltransferase subfamily.</text>
</comment>
<evidence type="ECO:0000256" key="6">
    <source>
        <dbReference type="ARBA" id="ARBA00022989"/>
    </source>
</evidence>
<evidence type="ECO:0000256" key="9">
    <source>
        <dbReference type="ARBA" id="ARBA00047690"/>
    </source>
</evidence>
<protein>
    <recommendedName>
        <fullName evidence="10">Protoheme IX farnesyltransferase</fullName>
        <ecNumber evidence="10">2.5.1.141</ecNumber>
    </recommendedName>
    <alternativeName>
        <fullName evidence="10">Heme B farnesyltransferase</fullName>
    </alternativeName>
    <alternativeName>
        <fullName evidence="10">Heme O synthase</fullName>
    </alternativeName>
</protein>
<dbReference type="Gene3D" id="1.10.357.140">
    <property type="entry name" value="UbiA prenyltransferase"/>
    <property type="match status" value="1"/>
</dbReference>
<dbReference type="PROSITE" id="PS00943">
    <property type="entry name" value="UBIA"/>
    <property type="match status" value="1"/>
</dbReference>
<evidence type="ECO:0000256" key="1">
    <source>
        <dbReference type="ARBA" id="ARBA00004651"/>
    </source>
</evidence>
<dbReference type="Proteomes" id="UP000184476">
    <property type="component" value="Unassembled WGS sequence"/>
</dbReference>
<feature type="transmembrane region" description="Helical" evidence="10">
    <location>
        <begin position="37"/>
        <end position="55"/>
    </location>
</feature>
<sequence>MERSISEHTANQVIADSFIDRQKATWKDYLEVTKPGINIHNLLVTFAGFWLAAGFDTFQHLSLLVYTLLGTTLVIAGSCSLNNFYDRDIDPYMTRTRNRAVAEGRMKPIAALWFGLILSIVGLSILAVGVNYLAAFFAFIGFFVYVVIYTMWLKRSSTLNTVVGGISGAVPPLIGWVAYTNSVDLSAWALFMVLFLWQPPHFFALAMRKVQEYRQVGVPMLPVVKGFAATKRQSLVYTILLLPASLTLFFTGVTSWLYLVTALVLGIIYIFHAVKGFKAEDDDAWAKRMFLYSLLYLTVLFFVMIMDVTIIEIVERV</sequence>
<evidence type="ECO:0000313" key="11">
    <source>
        <dbReference type="EMBL" id="SHF17843.1"/>
    </source>
</evidence>
<feature type="transmembrane region" description="Helical" evidence="10">
    <location>
        <begin position="159"/>
        <end position="179"/>
    </location>
</feature>
<dbReference type="PANTHER" id="PTHR43448">
    <property type="entry name" value="PROTOHEME IX FARNESYLTRANSFERASE, MITOCHONDRIAL"/>
    <property type="match status" value="1"/>
</dbReference>
<comment type="function">
    <text evidence="10">Converts heme B (protoheme IX) to heme O by substitution of the vinyl group on carbon 2 of heme B porphyrin ring with a hydroxyethyl farnesyl side group.</text>
</comment>
<feature type="transmembrane region" description="Helical" evidence="10">
    <location>
        <begin position="61"/>
        <end position="85"/>
    </location>
</feature>
<dbReference type="HAMAP" id="MF_00154">
    <property type="entry name" value="CyoE_CtaB"/>
    <property type="match status" value="1"/>
</dbReference>
<feature type="transmembrane region" description="Helical" evidence="10">
    <location>
        <begin position="132"/>
        <end position="152"/>
    </location>
</feature>
<keyword evidence="7 10" id="KW-0350">Heme biosynthesis</keyword>
<dbReference type="InterPro" id="IPR006369">
    <property type="entry name" value="Protohaem_IX_farnesylTrfase"/>
</dbReference>
<keyword evidence="5 10" id="KW-0812">Transmembrane</keyword>
<keyword evidence="8 10" id="KW-0472">Membrane</keyword>